<organism evidence="2 3">
    <name type="scientific">Microbacterium allomyrinae</name>
    <dbReference type="NCBI Taxonomy" id="2830666"/>
    <lineage>
        <taxon>Bacteria</taxon>
        <taxon>Bacillati</taxon>
        <taxon>Actinomycetota</taxon>
        <taxon>Actinomycetes</taxon>
        <taxon>Micrococcales</taxon>
        <taxon>Microbacteriaceae</taxon>
        <taxon>Microbacterium</taxon>
    </lineage>
</organism>
<feature type="domain" description="CYTH" evidence="1">
    <location>
        <begin position="16"/>
        <end position="228"/>
    </location>
</feature>
<dbReference type="SUPFAM" id="SSF55154">
    <property type="entry name" value="CYTH-like phosphatases"/>
    <property type="match status" value="1"/>
</dbReference>
<dbReference type="PROSITE" id="PS51707">
    <property type="entry name" value="CYTH"/>
    <property type="match status" value="1"/>
</dbReference>
<reference evidence="2" key="1">
    <citation type="submission" date="2021-04" db="EMBL/GenBank/DDBJ databases">
        <title>Microbacterium tenobrionis sp. nov. and Microbacterium allomyrinae sp. nov., isolated from larvae of Tenobrio molitor and Allomyrina dichotoma, respectively.</title>
        <authorList>
            <person name="Lee S.D."/>
        </authorList>
    </citation>
    <scope>NUCLEOTIDE SEQUENCE</scope>
    <source>
        <strain evidence="2">BWT-G7</strain>
    </source>
</reference>
<name>A0A9X1S3E6_9MICO</name>
<accession>A0A9X1S3E6</accession>
<dbReference type="SMART" id="SM01118">
    <property type="entry name" value="CYTH"/>
    <property type="match status" value="1"/>
</dbReference>
<dbReference type="InterPro" id="IPR033469">
    <property type="entry name" value="CYTH-like_dom_sf"/>
</dbReference>
<dbReference type="InterPro" id="IPR023577">
    <property type="entry name" value="CYTH_domain"/>
</dbReference>
<sequence length="228" mass="24187">MGVTTEPDSTDGAARSVEIEVKFDVAADTPLPDWSALPGVASMGEPERRDLDALYFDTAGLTLSHAGYAVRRRTGGPDEGWHIKGPRVGDGRIELHWPLGQSDDIPEGVRAALASVMDALGASAEGALDPESSALTPIARIQNTRTAYALRDQDGGLVAEFVDDRVVANDERAGVERRWREWELELGPAAPLAPEDRTAFFATADDAVRAAGGRIAASDSKLARALGV</sequence>
<evidence type="ECO:0000259" key="1">
    <source>
        <dbReference type="PROSITE" id="PS51707"/>
    </source>
</evidence>
<dbReference type="EMBL" id="JAGTTN010000002">
    <property type="protein sequence ID" value="MCC2031873.1"/>
    <property type="molecule type" value="Genomic_DNA"/>
</dbReference>
<evidence type="ECO:0000313" key="3">
    <source>
        <dbReference type="Proteomes" id="UP001139354"/>
    </source>
</evidence>
<gene>
    <name evidence="2" type="ORF">KEC57_06705</name>
</gene>
<dbReference type="Gene3D" id="2.40.320.10">
    <property type="entry name" value="Hypothetical Protein Pfu-838710-001"/>
    <property type="match status" value="1"/>
</dbReference>
<dbReference type="AlphaFoldDB" id="A0A9X1S3E6"/>
<dbReference type="Pfam" id="PF01928">
    <property type="entry name" value="CYTH"/>
    <property type="match status" value="1"/>
</dbReference>
<keyword evidence="3" id="KW-1185">Reference proteome</keyword>
<protein>
    <submittedName>
        <fullName evidence="2">CYTH domain-containing protein</fullName>
    </submittedName>
</protein>
<evidence type="ECO:0000313" key="2">
    <source>
        <dbReference type="EMBL" id="MCC2031873.1"/>
    </source>
</evidence>
<dbReference type="Proteomes" id="UP001139354">
    <property type="component" value="Unassembled WGS sequence"/>
</dbReference>
<proteinExistence type="predicted"/>
<comment type="caution">
    <text evidence="2">The sequence shown here is derived from an EMBL/GenBank/DDBJ whole genome shotgun (WGS) entry which is preliminary data.</text>
</comment>
<dbReference type="CDD" id="cd07374">
    <property type="entry name" value="CYTH-like_Pase"/>
    <property type="match status" value="1"/>
</dbReference>
<dbReference type="RefSeq" id="WP_372456974.1">
    <property type="nucleotide sequence ID" value="NZ_JAGTTN010000002.1"/>
</dbReference>